<keyword evidence="1" id="KW-0472">Membrane</keyword>
<proteinExistence type="predicted"/>
<organism evidence="2 3">
    <name type="scientific">Chitinophaga skermanii</name>
    <dbReference type="NCBI Taxonomy" id="331697"/>
    <lineage>
        <taxon>Bacteria</taxon>
        <taxon>Pseudomonadati</taxon>
        <taxon>Bacteroidota</taxon>
        <taxon>Chitinophagia</taxon>
        <taxon>Chitinophagales</taxon>
        <taxon>Chitinophagaceae</taxon>
        <taxon>Chitinophaga</taxon>
    </lineage>
</organism>
<dbReference type="Proteomes" id="UP000249547">
    <property type="component" value="Unassembled WGS sequence"/>
</dbReference>
<sequence length="187" mass="21463">MVIKIGPVVRYIFRTLKVANAVIFDLMKQHDAFSERSRLFTPILFLLFLPIFILLVVLLIKFMYNGDKVDIIALSLAILLQLAVFALLLIYRLSVLVDEDGVHFTYPPHVRKLRTIPWEDIDYVQVVEFNALGDFLGWGYKRSPKYGQGYLTQGNAGLFVVKKDGTTFMLSILNTQKLQEILHALEK</sequence>
<name>A0A327QXW9_9BACT</name>
<gene>
    <name evidence="2" type="ORF">LX64_01237</name>
</gene>
<accession>A0A327QXW9</accession>
<feature type="transmembrane region" description="Helical" evidence="1">
    <location>
        <begin position="71"/>
        <end position="91"/>
    </location>
</feature>
<keyword evidence="3" id="KW-1185">Reference proteome</keyword>
<reference evidence="2 3" key="1">
    <citation type="submission" date="2018-06" db="EMBL/GenBank/DDBJ databases">
        <title>Genomic Encyclopedia of Archaeal and Bacterial Type Strains, Phase II (KMG-II): from individual species to whole genera.</title>
        <authorList>
            <person name="Goeker M."/>
        </authorList>
    </citation>
    <scope>NUCLEOTIDE SEQUENCE [LARGE SCALE GENOMIC DNA]</scope>
    <source>
        <strain evidence="2 3">DSM 23857</strain>
    </source>
</reference>
<dbReference type="AlphaFoldDB" id="A0A327QXW9"/>
<keyword evidence="1" id="KW-1133">Transmembrane helix</keyword>
<keyword evidence="1" id="KW-0812">Transmembrane</keyword>
<evidence type="ECO:0000313" key="3">
    <source>
        <dbReference type="Proteomes" id="UP000249547"/>
    </source>
</evidence>
<evidence type="ECO:0008006" key="4">
    <source>
        <dbReference type="Google" id="ProtNLM"/>
    </source>
</evidence>
<evidence type="ECO:0000256" key="1">
    <source>
        <dbReference type="SAM" id="Phobius"/>
    </source>
</evidence>
<feature type="transmembrane region" description="Helical" evidence="1">
    <location>
        <begin position="43"/>
        <end position="64"/>
    </location>
</feature>
<dbReference type="EMBL" id="QLLL01000002">
    <property type="protein sequence ID" value="RAJ08584.1"/>
    <property type="molecule type" value="Genomic_DNA"/>
</dbReference>
<comment type="caution">
    <text evidence="2">The sequence shown here is derived from an EMBL/GenBank/DDBJ whole genome shotgun (WGS) entry which is preliminary data.</text>
</comment>
<evidence type="ECO:0000313" key="2">
    <source>
        <dbReference type="EMBL" id="RAJ08584.1"/>
    </source>
</evidence>
<protein>
    <recommendedName>
        <fullName evidence="4">PH (Pleckstrin Homology) domain-containing protein</fullName>
    </recommendedName>
</protein>